<accession>A0AAW0YLX2</accession>
<name>A0AAW0YLX2_9TREE</name>
<dbReference type="Gene3D" id="3.20.20.140">
    <property type="entry name" value="Metal-dependent hydrolases"/>
    <property type="match status" value="1"/>
</dbReference>
<evidence type="ECO:0000256" key="4">
    <source>
        <dbReference type="ARBA" id="ARBA00022801"/>
    </source>
</evidence>
<dbReference type="GeneID" id="92182078"/>
<protein>
    <recommendedName>
        <fullName evidence="8">TatD DNase</fullName>
    </recommendedName>
</protein>
<dbReference type="PANTHER" id="PTHR10060">
    <property type="entry name" value="TATD FAMILY DEOXYRIBONUCLEASE"/>
    <property type="match status" value="1"/>
</dbReference>
<gene>
    <name evidence="6" type="ORF">IAR55_004820</name>
</gene>
<dbReference type="Proteomes" id="UP001388673">
    <property type="component" value="Unassembled WGS sequence"/>
</dbReference>
<comment type="similarity">
    <text evidence="1">Belongs to the metallo-dependent hydrolases superfamily. TatD-type hydrolase family.</text>
</comment>
<dbReference type="GO" id="GO:0046872">
    <property type="term" value="F:metal ion binding"/>
    <property type="evidence" value="ECO:0007669"/>
    <property type="project" value="UniProtKB-KW"/>
</dbReference>
<dbReference type="KEGG" id="kne:92182078"/>
<dbReference type="AlphaFoldDB" id="A0AAW0YLX2"/>
<dbReference type="GO" id="GO:0005829">
    <property type="term" value="C:cytosol"/>
    <property type="evidence" value="ECO:0007669"/>
    <property type="project" value="TreeGrafter"/>
</dbReference>
<keyword evidence="7" id="KW-1185">Reference proteome</keyword>
<evidence type="ECO:0000313" key="6">
    <source>
        <dbReference type="EMBL" id="KAK8849486.1"/>
    </source>
</evidence>
<dbReference type="RefSeq" id="XP_066801374.1">
    <property type="nucleotide sequence ID" value="XM_066947915.1"/>
</dbReference>
<dbReference type="EMBL" id="JBCAWK010000009">
    <property type="protein sequence ID" value="KAK8849486.1"/>
    <property type="molecule type" value="Genomic_DNA"/>
</dbReference>
<dbReference type="InterPro" id="IPR032466">
    <property type="entry name" value="Metal_Hydrolase"/>
</dbReference>
<evidence type="ECO:0000256" key="1">
    <source>
        <dbReference type="ARBA" id="ARBA00009275"/>
    </source>
</evidence>
<reference evidence="6 7" key="1">
    <citation type="journal article" date="2024" name="bioRxiv">
        <title>Comparative genomics of Cryptococcus and Kwoniella reveals pathogenesis evolution and contrasting karyotype dynamics via intercentromeric recombination or chromosome fusion.</title>
        <authorList>
            <person name="Coelho M.A."/>
            <person name="David-Palma M."/>
            <person name="Shea T."/>
            <person name="Bowers K."/>
            <person name="McGinley-Smith S."/>
            <person name="Mohammad A.W."/>
            <person name="Gnirke A."/>
            <person name="Yurkov A.M."/>
            <person name="Nowrousian M."/>
            <person name="Sun S."/>
            <person name="Cuomo C.A."/>
            <person name="Heitman J."/>
        </authorList>
    </citation>
    <scope>NUCLEOTIDE SEQUENCE [LARGE SCALE GENOMIC DNA]</scope>
    <source>
        <strain evidence="6 7">CBS 13917</strain>
    </source>
</reference>
<dbReference type="InterPro" id="IPR018228">
    <property type="entry name" value="DNase_TatD-rel_CS"/>
</dbReference>
<dbReference type="PIRSF" id="PIRSF005902">
    <property type="entry name" value="DNase_TatD"/>
    <property type="match status" value="1"/>
</dbReference>
<keyword evidence="2" id="KW-0540">Nuclease</keyword>
<dbReference type="InterPro" id="IPR050891">
    <property type="entry name" value="TatD-type_Hydrolase"/>
</dbReference>
<evidence type="ECO:0000256" key="5">
    <source>
        <dbReference type="PIRSR" id="PIRSR005902-1"/>
    </source>
</evidence>
<feature type="binding site" evidence="5">
    <location>
        <position position="152"/>
    </location>
    <ligand>
        <name>a divalent metal cation</name>
        <dbReference type="ChEBI" id="CHEBI:60240"/>
        <label>2</label>
    </ligand>
</feature>
<dbReference type="PROSITE" id="PS01091">
    <property type="entry name" value="TATD_3"/>
    <property type="match status" value="1"/>
</dbReference>
<sequence>MRFADIAVNLTDPMFQGVYRSRTRHASDLPQLLERARDSGVEKILITGTSLSESRDALKLAQQYNLHCTAGCHPTSTSEIDSRSTGAEGYLSDLSRLIEDDRGAGGSKRIISIGEVGLDYDRLHHSPKEVQLKHLPSLLLLSKTFKLPLFLHSRTSESHFDLVRILRDVGWETWWGGGVVHSFTGTEGEMKELVDMGLYIGINGCSLKTSENIDVVKQIPLDRLLLETDAPWCSPTSSHASASHLPPADSPLVSKRVAKPEKFQSGLGVKGRMEPADIVVIAHIVASIRGISIESLAEQVWRNTQTLFYPNDVRQ</sequence>
<dbReference type="InterPro" id="IPR001130">
    <property type="entry name" value="TatD-like"/>
</dbReference>
<feature type="binding site" evidence="5">
    <location>
        <position position="229"/>
    </location>
    <ligand>
        <name>a divalent metal cation</name>
        <dbReference type="ChEBI" id="CHEBI:60240"/>
        <label>1</label>
    </ligand>
</feature>
<dbReference type="GO" id="GO:0008296">
    <property type="term" value="F:3'-5'-DNA exonuclease activity"/>
    <property type="evidence" value="ECO:0007669"/>
    <property type="project" value="TreeGrafter"/>
</dbReference>
<evidence type="ECO:0000256" key="3">
    <source>
        <dbReference type="ARBA" id="ARBA00022723"/>
    </source>
</evidence>
<dbReference type="Pfam" id="PF01026">
    <property type="entry name" value="TatD_DNase"/>
    <property type="match status" value="1"/>
</dbReference>
<dbReference type="CDD" id="cd01310">
    <property type="entry name" value="TatD_DNAse"/>
    <property type="match status" value="1"/>
</dbReference>
<feature type="binding site" evidence="5">
    <location>
        <position position="181"/>
    </location>
    <ligand>
        <name>a divalent metal cation</name>
        <dbReference type="ChEBI" id="CHEBI:60240"/>
        <label>2</label>
    </ligand>
</feature>
<organism evidence="6 7">
    <name type="scientific">Kwoniella newhampshirensis</name>
    <dbReference type="NCBI Taxonomy" id="1651941"/>
    <lineage>
        <taxon>Eukaryota</taxon>
        <taxon>Fungi</taxon>
        <taxon>Dikarya</taxon>
        <taxon>Basidiomycota</taxon>
        <taxon>Agaricomycotina</taxon>
        <taxon>Tremellomycetes</taxon>
        <taxon>Tremellales</taxon>
        <taxon>Cryptococcaceae</taxon>
        <taxon>Kwoniella</taxon>
    </lineage>
</organism>
<keyword evidence="3 5" id="KW-0479">Metal-binding</keyword>
<feature type="binding site" evidence="5">
    <location>
        <position position="115"/>
    </location>
    <ligand>
        <name>a divalent metal cation</name>
        <dbReference type="ChEBI" id="CHEBI:60240"/>
        <label>1</label>
    </ligand>
</feature>
<proteinExistence type="inferred from homology"/>
<evidence type="ECO:0000313" key="7">
    <source>
        <dbReference type="Proteomes" id="UP001388673"/>
    </source>
</evidence>
<evidence type="ECO:0000256" key="2">
    <source>
        <dbReference type="ARBA" id="ARBA00022722"/>
    </source>
</evidence>
<comment type="caution">
    <text evidence="6">The sequence shown here is derived from an EMBL/GenBank/DDBJ whole genome shotgun (WGS) entry which is preliminary data.</text>
</comment>
<keyword evidence="4" id="KW-0378">Hydrolase</keyword>
<evidence type="ECO:0008006" key="8">
    <source>
        <dbReference type="Google" id="ProtNLM"/>
    </source>
</evidence>
<dbReference type="SUPFAM" id="SSF51556">
    <property type="entry name" value="Metallo-dependent hydrolases"/>
    <property type="match status" value="1"/>
</dbReference>
<dbReference type="PANTHER" id="PTHR10060:SF15">
    <property type="entry name" value="DEOXYRIBONUCLEASE TATDN1"/>
    <property type="match status" value="1"/>
</dbReference>